<accession>A0A0U1D3W1</accession>
<organism evidence="1 2">
    <name type="scientific">Mycobacterium europaeum</name>
    <dbReference type="NCBI Taxonomy" id="761804"/>
    <lineage>
        <taxon>Bacteria</taxon>
        <taxon>Bacillati</taxon>
        <taxon>Actinomycetota</taxon>
        <taxon>Actinomycetes</taxon>
        <taxon>Mycobacteriales</taxon>
        <taxon>Mycobacteriaceae</taxon>
        <taxon>Mycobacterium</taxon>
        <taxon>Mycobacterium simiae complex</taxon>
    </lineage>
</organism>
<evidence type="ECO:0000313" key="1">
    <source>
        <dbReference type="EMBL" id="CQD06281.1"/>
    </source>
</evidence>
<sequence>MTALNVTPDYLETLAGKQDAAKGVAAEAAGATSNLTVAVWVTHGVISGCSNAAFSGAEGARRTAGQNLSAAANELAAKLRGAKAAYKGVDSELSGNLKSQMLDQ</sequence>
<reference evidence="2" key="1">
    <citation type="submission" date="2015-03" db="EMBL/GenBank/DDBJ databases">
        <authorList>
            <person name="Urmite Genomes"/>
        </authorList>
    </citation>
    <scope>NUCLEOTIDE SEQUENCE [LARGE SCALE GENOMIC DNA]</scope>
    <source>
        <strain evidence="2">CSUR P1344</strain>
    </source>
</reference>
<gene>
    <name evidence="1" type="ORF">BN000_01247</name>
</gene>
<proteinExistence type="predicted"/>
<dbReference type="AlphaFoldDB" id="A0A0U1D3W1"/>
<dbReference type="RefSeq" id="WP_158089960.1">
    <property type="nucleotide sequence ID" value="NZ_CP157315.1"/>
</dbReference>
<dbReference type="GO" id="GO:0009306">
    <property type="term" value="P:protein secretion"/>
    <property type="evidence" value="ECO:0007669"/>
    <property type="project" value="InterPro"/>
</dbReference>
<dbReference type="OrthoDB" id="4732159at2"/>
<name>A0A0U1D3W1_9MYCO</name>
<dbReference type="InterPro" id="IPR022536">
    <property type="entry name" value="EspC"/>
</dbReference>
<dbReference type="Proteomes" id="UP000199601">
    <property type="component" value="Unassembled WGS sequence"/>
</dbReference>
<dbReference type="EMBL" id="CTEC01000001">
    <property type="protein sequence ID" value="CQD06281.1"/>
    <property type="molecule type" value="Genomic_DNA"/>
</dbReference>
<keyword evidence="2" id="KW-1185">Reference proteome</keyword>
<evidence type="ECO:0000313" key="2">
    <source>
        <dbReference type="Proteomes" id="UP000199601"/>
    </source>
</evidence>
<protein>
    <submittedName>
        <fullName evidence="1">Uncharacterized protein</fullName>
    </submittedName>
</protein>
<dbReference type="Pfam" id="PF10824">
    <property type="entry name" value="T7SS_ESX_EspC"/>
    <property type="match status" value="1"/>
</dbReference>